<reference evidence="1 2" key="1">
    <citation type="journal article" date="2016" name="Nat. Commun.">
        <title>Thousands of microbial genomes shed light on interconnected biogeochemical processes in an aquifer system.</title>
        <authorList>
            <person name="Anantharaman K."/>
            <person name="Brown C.T."/>
            <person name="Hug L.A."/>
            <person name="Sharon I."/>
            <person name="Castelle C.J."/>
            <person name="Probst A.J."/>
            <person name="Thomas B.C."/>
            <person name="Singh A."/>
            <person name="Wilkins M.J."/>
            <person name="Karaoz U."/>
            <person name="Brodie E.L."/>
            <person name="Williams K.H."/>
            <person name="Hubbard S.S."/>
            <person name="Banfield J.F."/>
        </authorList>
    </citation>
    <scope>NUCLEOTIDE SEQUENCE [LARGE SCALE GENOMIC DNA]</scope>
</reference>
<protein>
    <recommendedName>
        <fullName evidence="3">Porin</fullName>
    </recommendedName>
</protein>
<dbReference type="AlphaFoldDB" id="A0A1F7FIN6"/>
<comment type="caution">
    <text evidence="1">The sequence shown here is derived from an EMBL/GenBank/DDBJ whole genome shotgun (WGS) entry which is preliminary data.</text>
</comment>
<sequence>MLGLGADLSAYADGWARLGRAEITQYAGDSYAHYAFIAGKDNVDQNIVAHVGDMQYVRDGKFAIGFGGSYGNETADLVGSEYTQSLVQSIFASFSFVINPLVALRTTLGREWRDHDSFRTMVNVGTTVNF</sequence>
<accession>A0A1F7FIN6</accession>
<organism evidence="1 2">
    <name type="scientific">Candidatus Raymondbacteria bacterium RIFOXYD12_FULL_49_13</name>
    <dbReference type="NCBI Taxonomy" id="1817890"/>
    <lineage>
        <taxon>Bacteria</taxon>
        <taxon>Raymondiibacteriota</taxon>
    </lineage>
</organism>
<gene>
    <name evidence="1" type="ORF">A2519_08630</name>
</gene>
<dbReference type="EMBL" id="MFYX01000033">
    <property type="protein sequence ID" value="OGK06326.1"/>
    <property type="molecule type" value="Genomic_DNA"/>
</dbReference>
<evidence type="ECO:0000313" key="1">
    <source>
        <dbReference type="EMBL" id="OGK06326.1"/>
    </source>
</evidence>
<name>A0A1F7FIN6_UNCRA</name>
<evidence type="ECO:0008006" key="3">
    <source>
        <dbReference type="Google" id="ProtNLM"/>
    </source>
</evidence>
<proteinExistence type="predicted"/>
<dbReference type="Proteomes" id="UP000179243">
    <property type="component" value="Unassembled WGS sequence"/>
</dbReference>
<evidence type="ECO:0000313" key="2">
    <source>
        <dbReference type="Proteomes" id="UP000179243"/>
    </source>
</evidence>